<sequence>MILNLKSKISNLKLQELAPVSTENLITRSSQLTTQNNYWVMSYGLRVARNKQIVLWAYLSKKDWPEHLLMSVFFIINIKICI</sequence>
<comment type="caution">
    <text evidence="1">The sequence shown here is derived from an EMBL/GenBank/DDBJ whole genome shotgun (WGS) entry which is preliminary data.</text>
</comment>
<evidence type="ECO:0000313" key="2">
    <source>
        <dbReference type="Proteomes" id="UP000228964"/>
    </source>
</evidence>
<evidence type="ECO:0000313" key="1">
    <source>
        <dbReference type="EMBL" id="PIT95609.1"/>
    </source>
</evidence>
<organism evidence="1 2">
    <name type="scientific">Candidatus Falkowbacteria bacterium CG10_big_fil_rev_8_21_14_0_10_38_22</name>
    <dbReference type="NCBI Taxonomy" id="1974564"/>
    <lineage>
        <taxon>Bacteria</taxon>
        <taxon>Candidatus Falkowiibacteriota</taxon>
    </lineage>
</organism>
<accession>A0A2M6WS25</accession>
<dbReference type="EMBL" id="PFAO01000006">
    <property type="protein sequence ID" value="PIT95609.1"/>
    <property type="molecule type" value="Genomic_DNA"/>
</dbReference>
<dbReference type="Proteomes" id="UP000228964">
    <property type="component" value="Unassembled WGS sequence"/>
</dbReference>
<proteinExistence type="predicted"/>
<gene>
    <name evidence="1" type="ORF">COT96_00300</name>
</gene>
<dbReference type="AlphaFoldDB" id="A0A2M6WS25"/>
<name>A0A2M6WS25_9BACT</name>
<protein>
    <submittedName>
        <fullName evidence="1">Uncharacterized protein</fullName>
    </submittedName>
</protein>
<reference evidence="2" key="1">
    <citation type="submission" date="2017-09" db="EMBL/GenBank/DDBJ databases">
        <title>Depth-based differentiation of microbial function through sediment-hosted aquifers and enrichment of novel symbionts in the deep terrestrial subsurface.</title>
        <authorList>
            <person name="Probst A.J."/>
            <person name="Ladd B."/>
            <person name="Jarett J.K."/>
            <person name="Geller-Mcgrath D.E."/>
            <person name="Sieber C.M.K."/>
            <person name="Emerson J.B."/>
            <person name="Anantharaman K."/>
            <person name="Thomas B.C."/>
            <person name="Malmstrom R."/>
            <person name="Stieglmeier M."/>
            <person name="Klingl A."/>
            <person name="Woyke T."/>
            <person name="Ryan C.M."/>
            <person name="Banfield J.F."/>
        </authorList>
    </citation>
    <scope>NUCLEOTIDE SEQUENCE [LARGE SCALE GENOMIC DNA]</scope>
</reference>